<dbReference type="Proteomes" id="UP001156614">
    <property type="component" value="Unassembled WGS sequence"/>
</dbReference>
<name>A0AAV5NJE9_9PROT</name>
<reference evidence="2" key="1">
    <citation type="journal article" date="2019" name="Int. J. Syst. Evol. Microbiol.">
        <title>The Global Catalogue of Microorganisms (GCM) 10K type strain sequencing project: providing services to taxonomists for standard genome sequencing and annotation.</title>
        <authorList>
            <consortium name="The Broad Institute Genomics Platform"/>
            <consortium name="The Broad Institute Genome Sequencing Center for Infectious Disease"/>
            <person name="Wu L."/>
            <person name="Ma J."/>
        </authorList>
    </citation>
    <scope>NUCLEOTIDE SEQUENCE [LARGE SCALE GENOMIC DNA]</scope>
    <source>
        <strain evidence="2">NBRC 3267</strain>
    </source>
</reference>
<comment type="caution">
    <text evidence="1">The sequence shown here is derived from an EMBL/GenBank/DDBJ whole genome shotgun (WGS) entry which is preliminary data.</text>
</comment>
<evidence type="ECO:0000313" key="2">
    <source>
        <dbReference type="Proteomes" id="UP001156614"/>
    </source>
</evidence>
<protein>
    <submittedName>
        <fullName evidence="1">Uncharacterized protein</fullName>
    </submittedName>
</protein>
<sequence length="41" mass="4816">MISINKTHEKKWIDESVIKTVKEIGFLTSKSIQLKKRRGDE</sequence>
<dbReference type="EMBL" id="BSNU01000076">
    <property type="protein sequence ID" value="GLQ64416.1"/>
    <property type="molecule type" value="Genomic_DNA"/>
</dbReference>
<evidence type="ECO:0000313" key="1">
    <source>
        <dbReference type="EMBL" id="GLQ64416.1"/>
    </source>
</evidence>
<accession>A0AAV5NJE9</accession>
<dbReference type="AlphaFoldDB" id="A0AAV5NJE9"/>
<gene>
    <name evidence="1" type="ORF">GCM10007867_32660</name>
</gene>
<proteinExistence type="predicted"/>
<organism evidence="1 2">
    <name type="scientific">Gluconobacter cerinus</name>
    <dbReference type="NCBI Taxonomy" id="38307"/>
    <lineage>
        <taxon>Bacteria</taxon>
        <taxon>Pseudomonadati</taxon>
        <taxon>Pseudomonadota</taxon>
        <taxon>Alphaproteobacteria</taxon>
        <taxon>Acetobacterales</taxon>
        <taxon>Acetobacteraceae</taxon>
        <taxon>Gluconobacter</taxon>
    </lineage>
</organism>
<keyword evidence="2" id="KW-1185">Reference proteome</keyword>